<feature type="region of interest" description="Disordered" evidence="1">
    <location>
        <begin position="39"/>
        <end position="70"/>
    </location>
</feature>
<keyword evidence="2" id="KW-0732">Signal</keyword>
<sequence length="70" mass="7369">MECARWKMESLAAVVAAVVADVAGGGGCDRCAGAPLAYRTPRDKNSNSTTQRHKPPNTNRGCLPSLPKNT</sequence>
<evidence type="ECO:0000256" key="2">
    <source>
        <dbReference type="SAM" id="SignalP"/>
    </source>
</evidence>
<evidence type="ECO:0000313" key="3">
    <source>
        <dbReference type="EMBL" id="MBW30522.1"/>
    </source>
</evidence>
<dbReference type="AlphaFoldDB" id="A0A2M3ZPU9"/>
<feature type="chain" id="PRO_5014837492" evidence="2">
    <location>
        <begin position="25"/>
        <end position="70"/>
    </location>
</feature>
<protein>
    <submittedName>
        <fullName evidence="3">Putative secreted peptide</fullName>
    </submittedName>
</protein>
<accession>A0A2M3ZPU9</accession>
<proteinExistence type="predicted"/>
<dbReference type="EMBL" id="GGFM01009771">
    <property type="protein sequence ID" value="MBW30522.1"/>
    <property type="molecule type" value="Transcribed_RNA"/>
</dbReference>
<reference evidence="3" key="1">
    <citation type="submission" date="2018-01" db="EMBL/GenBank/DDBJ databases">
        <title>An insight into the sialome of Amazonian anophelines.</title>
        <authorList>
            <person name="Ribeiro J.M."/>
            <person name="Scarpassa V."/>
            <person name="Calvo E."/>
        </authorList>
    </citation>
    <scope>NUCLEOTIDE SEQUENCE</scope>
    <source>
        <tissue evidence="3">Salivary glands</tissue>
    </source>
</reference>
<organism evidence="3">
    <name type="scientific">Anopheles braziliensis</name>
    <dbReference type="NCBI Taxonomy" id="58242"/>
    <lineage>
        <taxon>Eukaryota</taxon>
        <taxon>Metazoa</taxon>
        <taxon>Ecdysozoa</taxon>
        <taxon>Arthropoda</taxon>
        <taxon>Hexapoda</taxon>
        <taxon>Insecta</taxon>
        <taxon>Pterygota</taxon>
        <taxon>Neoptera</taxon>
        <taxon>Endopterygota</taxon>
        <taxon>Diptera</taxon>
        <taxon>Nematocera</taxon>
        <taxon>Culicoidea</taxon>
        <taxon>Culicidae</taxon>
        <taxon>Anophelinae</taxon>
        <taxon>Anopheles</taxon>
    </lineage>
</organism>
<name>A0A2M3ZPU9_9DIPT</name>
<feature type="compositionally biased region" description="Polar residues" evidence="1">
    <location>
        <begin position="46"/>
        <end position="60"/>
    </location>
</feature>
<evidence type="ECO:0000256" key="1">
    <source>
        <dbReference type="SAM" id="MobiDB-lite"/>
    </source>
</evidence>
<feature type="signal peptide" evidence="2">
    <location>
        <begin position="1"/>
        <end position="24"/>
    </location>
</feature>